<comment type="caution">
    <text evidence="1">The sequence shown here is derived from an EMBL/GenBank/DDBJ whole genome shotgun (WGS) entry which is preliminary data.</text>
</comment>
<accession>A0ABT8BMK6</accession>
<dbReference type="Pfam" id="PF04229">
    <property type="entry name" value="GrpB"/>
    <property type="match status" value="1"/>
</dbReference>
<keyword evidence="2" id="KW-1185">Reference proteome</keyword>
<dbReference type="Gene3D" id="3.30.460.10">
    <property type="entry name" value="Beta Polymerase, domain 2"/>
    <property type="match status" value="1"/>
</dbReference>
<reference evidence="2" key="1">
    <citation type="journal article" date="2019" name="Int. J. Syst. Evol. Microbiol.">
        <title>The Global Catalogue of Microorganisms (GCM) 10K type strain sequencing project: providing services to taxonomists for standard genome sequencing and annotation.</title>
        <authorList>
            <consortium name="The Broad Institute Genomics Platform"/>
            <consortium name="The Broad Institute Genome Sequencing Center for Infectious Disease"/>
            <person name="Wu L."/>
            <person name="Ma J."/>
        </authorList>
    </citation>
    <scope>NUCLEOTIDE SEQUENCE [LARGE SCALE GENOMIC DNA]</scope>
    <source>
        <strain evidence="2">CECT 7069</strain>
    </source>
</reference>
<protein>
    <submittedName>
        <fullName evidence="1">GrpB family protein</fullName>
    </submittedName>
</protein>
<dbReference type="InterPro" id="IPR043519">
    <property type="entry name" value="NT_sf"/>
</dbReference>
<evidence type="ECO:0000313" key="2">
    <source>
        <dbReference type="Proteomes" id="UP001224644"/>
    </source>
</evidence>
<dbReference type="EMBL" id="JAUFPX010000018">
    <property type="protein sequence ID" value="MDN3592747.1"/>
    <property type="molecule type" value="Genomic_DNA"/>
</dbReference>
<sequence>MTNEAMLHLVADPDRARLAADTLFAALEHDLGPQLPASAEMLHVGATAIPGCLTKGDLDVAIRVDADDFPAAAAILAARFAPNAGSIRTADFAAFEGRVMAPALGLQLTVRDGQFDVFHRFAVALRADPSLVARYNALKIRCDGAPMSAYRQIKDAFIREILSSRP</sequence>
<dbReference type="Proteomes" id="UP001224644">
    <property type="component" value="Unassembled WGS sequence"/>
</dbReference>
<organism evidence="1 2">
    <name type="scientific">Methylobacterium adhaesivum</name>
    <dbReference type="NCBI Taxonomy" id="333297"/>
    <lineage>
        <taxon>Bacteria</taxon>
        <taxon>Pseudomonadati</taxon>
        <taxon>Pseudomonadota</taxon>
        <taxon>Alphaproteobacteria</taxon>
        <taxon>Hyphomicrobiales</taxon>
        <taxon>Methylobacteriaceae</taxon>
        <taxon>Methylobacterium</taxon>
    </lineage>
</organism>
<dbReference type="RefSeq" id="WP_238221870.1">
    <property type="nucleotide sequence ID" value="NZ_BPQD01000002.1"/>
</dbReference>
<name>A0ABT8BMK6_9HYPH</name>
<evidence type="ECO:0000313" key="1">
    <source>
        <dbReference type="EMBL" id="MDN3592747.1"/>
    </source>
</evidence>
<gene>
    <name evidence="1" type="ORF">QWZ12_19305</name>
</gene>
<dbReference type="SUPFAM" id="SSF81301">
    <property type="entry name" value="Nucleotidyltransferase"/>
    <property type="match status" value="1"/>
</dbReference>
<proteinExistence type="predicted"/>
<dbReference type="InterPro" id="IPR007344">
    <property type="entry name" value="GrpB/CoaE"/>
</dbReference>